<evidence type="ECO:0000259" key="13">
    <source>
        <dbReference type="Pfam" id="PF00122"/>
    </source>
</evidence>
<organism evidence="14 15">
    <name type="scientific">Ziziphus jujuba var. spinosa</name>
    <dbReference type="NCBI Taxonomy" id="714518"/>
    <lineage>
        <taxon>Eukaryota</taxon>
        <taxon>Viridiplantae</taxon>
        <taxon>Streptophyta</taxon>
        <taxon>Embryophyta</taxon>
        <taxon>Tracheophyta</taxon>
        <taxon>Spermatophyta</taxon>
        <taxon>Magnoliopsida</taxon>
        <taxon>eudicotyledons</taxon>
        <taxon>Gunneridae</taxon>
        <taxon>Pentapetalae</taxon>
        <taxon>rosids</taxon>
        <taxon>fabids</taxon>
        <taxon>Rosales</taxon>
        <taxon>Rhamnaceae</taxon>
        <taxon>Paliureae</taxon>
        <taxon>Ziziphus</taxon>
    </lineage>
</organism>
<evidence type="ECO:0000256" key="1">
    <source>
        <dbReference type="ARBA" id="ARBA00003417"/>
    </source>
</evidence>
<keyword evidence="5" id="KW-0812">Transmembrane</keyword>
<feature type="signal peptide" evidence="12">
    <location>
        <begin position="1"/>
        <end position="19"/>
    </location>
</feature>
<dbReference type="InterPro" id="IPR023214">
    <property type="entry name" value="HAD_sf"/>
</dbReference>
<keyword evidence="9" id="KW-1278">Translocase</keyword>
<comment type="function">
    <text evidence="1">The plasma membrane ATPase of plants and fungi is a hydrogen ion pump. The proton gradient it generates drives the active transport of nutrients by H(+)-symport. The resulting external acidification and/or internal alkinization may mediate growth responses.</text>
</comment>
<dbReference type="AlphaFoldDB" id="A0A978VER9"/>
<dbReference type="SUPFAM" id="SSF56784">
    <property type="entry name" value="HAD-like"/>
    <property type="match status" value="1"/>
</dbReference>
<evidence type="ECO:0000256" key="5">
    <source>
        <dbReference type="ARBA" id="ARBA00022692"/>
    </source>
</evidence>
<comment type="caution">
    <text evidence="14">The sequence shown here is derived from an EMBL/GenBank/DDBJ whole genome shotgun (WGS) entry which is preliminary data.</text>
</comment>
<evidence type="ECO:0000256" key="11">
    <source>
        <dbReference type="ARBA" id="ARBA00023136"/>
    </source>
</evidence>
<comment type="subcellular location">
    <subcellularLocation>
        <location evidence="2">Membrane</location>
        <topology evidence="2">Multi-pass membrane protein</topology>
    </subcellularLocation>
</comment>
<dbReference type="GO" id="GO:0016020">
    <property type="term" value="C:membrane"/>
    <property type="evidence" value="ECO:0007669"/>
    <property type="project" value="UniProtKB-SubCell"/>
</dbReference>
<evidence type="ECO:0000256" key="12">
    <source>
        <dbReference type="SAM" id="SignalP"/>
    </source>
</evidence>
<sequence>MFTALEWLLLELLTGRTERSLDEAGRPQEIVPWVNDTWEESKDIREFVDSRLKFSEPSMKKTNELAFLCLAERGKDRPTMQEVVGELHKILRGLENRKKGSMAVESVGRDKVEHEPQVLEAVLNETVDLFLGFTWNPLSWVMKAASIMAIALANGGVLRDGRWNKQDAADLVPADIVSIKLVDIIPAHSRLLEGDPLKIDQSVLTGKSLLVTKGSGDGICSISTCKQGEIEAVVIANHCVFSCRVLEISAYGTITKQMAAIEEMTGMDMLCDDKADLTLNTLTVDKDFVKDSYKVLLLTGLDADTVVLMAARASRSENQDAIDTAIFGMLADGSLLDKDESIAALPIDELIEKAVNLLVFSLPGNICGMTGDGVNDAPALKKADIRIAVADAPWSASDIVLTEPGSSIIISSALTIRAIFQIMKSYTIHAVSITISIVYGYENAMPLHTKTAIQMYKAETYGYENAMPLHTKTAIQMYKAETVG</sequence>
<evidence type="ECO:0000256" key="3">
    <source>
        <dbReference type="ARBA" id="ARBA00008804"/>
    </source>
</evidence>
<gene>
    <name evidence="14" type="ORF">FEM48_Zijuj05G0122400</name>
</gene>
<feature type="chain" id="PRO_5036872832" description="P-type ATPase A domain-containing protein" evidence="12">
    <location>
        <begin position="20"/>
        <end position="484"/>
    </location>
</feature>
<accession>A0A978VER9</accession>
<evidence type="ECO:0000256" key="10">
    <source>
        <dbReference type="ARBA" id="ARBA00022989"/>
    </source>
</evidence>
<keyword evidence="10" id="KW-1133">Transmembrane helix</keyword>
<keyword evidence="11" id="KW-0472">Membrane</keyword>
<reference evidence="14" key="1">
    <citation type="journal article" date="2021" name="Front. Plant Sci.">
        <title>Chromosome-Scale Genome Assembly for Chinese Sour Jujube and Insights Into Its Genome Evolution and Domestication Signature.</title>
        <authorList>
            <person name="Shen L.-Y."/>
            <person name="Luo H."/>
            <person name="Wang X.-L."/>
            <person name="Wang X.-M."/>
            <person name="Qiu X.-J."/>
            <person name="Liu H."/>
            <person name="Zhou S.-S."/>
            <person name="Jia K.-H."/>
            <person name="Nie S."/>
            <person name="Bao Y.-T."/>
            <person name="Zhang R.-G."/>
            <person name="Yun Q.-Z."/>
            <person name="Chai Y.-H."/>
            <person name="Lu J.-Y."/>
            <person name="Li Y."/>
            <person name="Zhao S.-W."/>
            <person name="Mao J.-F."/>
            <person name="Jia S.-G."/>
            <person name="Mao Y.-M."/>
        </authorList>
    </citation>
    <scope>NUCLEOTIDE SEQUENCE</scope>
    <source>
        <strain evidence="14">AT0</strain>
        <tissue evidence="14">Leaf</tissue>
    </source>
</reference>
<dbReference type="Gene3D" id="2.70.150.10">
    <property type="entry name" value="Calcium-transporting ATPase, cytoplasmic transduction domain A"/>
    <property type="match status" value="1"/>
</dbReference>
<dbReference type="InterPro" id="IPR008250">
    <property type="entry name" value="ATPase_P-typ_transduc_dom_A_sf"/>
</dbReference>
<evidence type="ECO:0000256" key="6">
    <source>
        <dbReference type="ARBA" id="ARBA00022741"/>
    </source>
</evidence>
<dbReference type="Gene3D" id="1.10.510.10">
    <property type="entry name" value="Transferase(Phosphotransferase) domain 1"/>
    <property type="match status" value="1"/>
</dbReference>
<dbReference type="Gene3D" id="3.40.1110.10">
    <property type="entry name" value="Calcium-transporting ATPase, cytoplasmic domain N"/>
    <property type="match status" value="1"/>
</dbReference>
<evidence type="ECO:0000313" key="14">
    <source>
        <dbReference type="EMBL" id="KAH7528858.1"/>
    </source>
</evidence>
<dbReference type="GO" id="GO:0005524">
    <property type="term" value="F:ATP binding"/>
    <property type="evidence" value="ECO:0007669"/>
    <property type="project" value="UniProtKB-KW"/>
</dbReference>
<dbReference type="Gene3D" id="3.40.50.1000">
    <property type="entry name" value="HAD superfamily/HAD-like"/>
    <property type="match status" value="2"/>
</dbReference>
<evidence type="ECO:0000256" key="2">
    <source>
        <dbReference type="ARBA" id="ARBA00004141"/>
    </source>
</evidence>
<evidence type="ECO:0000256" key="4">
    <source>
        <dbReference type="ARBA" id="ARBA00022553"/>
    </source>
</evidence>
<keyword evidence="6" id="KW-0547">Nucleotide-binding</keyword>
<dbReference type="InterPro" id="IPR023299">
    <property type="entry name" value="ATPase_P-typ_cyto_dom_N"/>
</dbReference>
<dbReference type="InterPro" id="IPR059000">
    <property type="entry name" value="ATPase_P-type_domA"/>
</dbReference>
<protein>
    <recommendedName>
        <fullName evidence="13">P-type ATPase A domain-containing protein</fullName>
    </recommendedName>
</protein>
<dbReference type="SUPFAM" id="SSF81653">
    <property type="entry name" value="Calcium ATPase, transduction domain A"/>
    <property type="match status" value="1"/>
</dbReference>
<keyword evidence="4" id="KW-0597">Phosphoprotein</keyword>
<keyword evidence="7" id="KW-0067">ATP-binding</keyword>
<evidence type="ECO:0000256" key="9">
    <source>
        <dbReference type="ARBA" id="ARBA00022967"/>
    </source>
</evidence>
<proteinExistence type="inferred from homology"/>
<evidence type="ECO:0000256" key="8">
    <source>
        <dbReference type="ARBA" id="ARBA00022842"/>
    </source>
</evidence>
<dbReference type="EMBL" id="JAEACU010000005">
    <property type="protein sequence ID" value="KAH7528858.1"/>
    <property type="molecule type" value="Genomic_DNA"/>
</dbReference>
<dbReference type="PANTHER" id="PTHR42861">
    <property type="entry name" value="CALCIUM-TRANSPORTING ATPASE"/>
    <property type="match status" value="1"/>
</dbReference>
<dbReference type="FunFam" id="2.70.150.10:FF:000042">
    <property type="entry name" value="Plasma membrane ATPase"/>
    <property type="match status" value="1"/>
</dbReference>
<evidence type="ECO:0000256" key="7">
    <source>
        <dbReference type="ARBA" id="ARBA00022840"/>
    </source>
</evidence>
<evidence type="ECO:0000313" key="15">
    <source>
        <dbReference type="Proteomes" id="UP000813462"/>
    </source>
</evidence>
<feature type="domain" description="P-type ATPase A" evidence="13">
    <location>
        <begin position="157"/>
        <end position="236"/>
    </location>
</feature>
<dbReference type="InterPro" id="IPR036412">
    <property type="entry name" value="HAD-like_sf"/>
</dbReference>
<comment type="similarity">
    <text evidence="3">Belongs to the cation transport ATPase (P-type) (TC 3.A.3) family. Type IIIA subfamily.</text>
</comment>
<keyword evidence="12" id="KW-0732">Signal</keyword>
<keyword evidence="8" id="KW-0460">Magnesium</keyword>
<dbReference type="Gene3D" id="1.20.1110.10">
    <property type="entry name" value="Calcium-transporting ATPase, transmembrane domain"/>
    <property type="match status" value="2"/>
</dbReference>
<dbReference type="Proteomes" id="UP000813462">
    <property type="component" value="Unassembled WGS sequence"/>
</dbReference>
<name>A0A978VER9_ZIZJJ</name>
<dbReference type="Pfam" id="PF00122">
    <property type="entry name" value="E1-E2_ATPase"/>
    <property type="match status" value="1"/>
</dbReference>